<dbReference type="EMBL" id="GBXM01061410">
    <property type="protein sequence ID" value="JAH47167.1"/>
    <property type="molecule type" value="Transcribed_RNA"/>
</dbReference>
<proteinExistence type="predicted"/>
<accession>A0A0E9T0Y1</accession>
<reference evidence="1" key="1">
    <citation type="submission" date="2014-11" db="EMBL/GenBank/DDBJ databases">
        <authorList>
            <person name="Amaro Gonzalez C."/>
        </authorList>
    </citation>
    <scope>NUCLEOTIDE SEQUENCE</scope>
</reference>
<sequence length="24" mass="2641">MEITNEVYLVGALTLKLLSCTNNT</sequence>
<name>A0A0E9T0Y1_ANGAN</name>
<dbReference type="AlphaFoldDB" id="A0A0E9T0Y1"/>
<evidence type="ECO:0000313" key="1">
    <source>
        <dbReference type="EMBL" id="JAH47167.1"/>
    </source>
</evidence>
<reference evidence="1" key="2">
    <citation type="journal article" date="2015" name="Fish Shellfish Immunol.">
        <title>Early steps in the European eel (Anguilla anguilla)-Vibrio vulnificus interaction in the gills: Role of the RtxA13 toxin.</title>
        <authorList>
            <person name="Callol A."/>
            <person name="Pajuelo D."/>
            <person name="Ebbesson L."/>
            <person name="Teles M."/>
            <person name="MacKenzie S."/>
            <person name="Amaro C."/>
        </authorList>
    </citation>
    <scope>NUCLEOTIDE SEQUENCE</scope>
</reference>
<protein>
    <submittedName>
        <fullName evidence="1">Uncharacterized protein</fullName>
    </submittedName>
</protein>
<organism evidence="1">
    <name type="scientific">Anguilla anguilla</name>
    <name type="common">European freshwater eel</name>
    <name type="synonym">Muraena anguilla</name>
    <dbReference type="NCBI Taxonomy" id="7936"/>
    <lineage>
        <taxon>Eukaryota</taxon>
        <taxon>Metazoa</taxon>
        <taxon>Chordata</taxon>
        <taxon>Craniata</taxon>
        <taxon>Vertebrata</taxon>
        <taxon>Euteleostomi</taxon>
        <taxon>Actinopterygii</taxon>
        <taxon>Neopterygii</taxon>
        <taxon>Teleostei</taxon>
        <taxon>Anguilliformes</taxon>
        <taxon>Anguillidae</taxon>
        <taxon>Anguilla</taxon>
    </lineage>
</organism>